<gene>
    <name evidence="1" type="ORF">CA12_14020</name>
</gene>
<evidence type="ECO:0000313" key="1">
    <source>
        <dbReference type="EMBL" id="QDT15319.1"/>
    </source>
</evidence>
<reference evidence="1 2" key="1">
    <citation type="submission" date="2019-02" db="EMBL/GenBank/DDBJ databases">
        <title>Deep-cultivation of Planctomycetes and their phenomic and genomic characterization uncovers novel biology.</title>
        <authorList>
            <person name="Wiegand S."/>
            <person name="Jogler M."/>
            <person name="Boedeker C."/>
            <person name="Pinto D."/>
            <person name="Vollmers J."/>
            <person name="Rivas-Marin E."/>
            <person name="Kohn T."/>
            <person name="Peeters S.H."/>
            <person name="Heuer A."/>
            <person name="Rast P."/>
            <person name="Oberbeckmann S."/>
            <person name="Bunk B."/>
            <person name="Jeske O."/>
            <person name="Meyerdierks A."/>
            <person name="Storesund J.E."/>
            <person name="Kallscheuer N."/>
            <person name="Luecker S."/>
            <person name="Lage O.M."/>
            <person name="Pohl T."/>
            <person name="Merkel B.J."/>
            <person name="Hornburger P."/>
            <person name="Mueller R.-W."/>
            <person name="Bruemmer F."/>
            <person name="Labrenz M."/>
            <person name="Spormann A.M."/>
            <person name="Op den Camp H."/>
            <person name="Overmann J."/>
            <person name="Amann R."/>
            <person name="Jetten M.S.M."/>
            <person name="Mascher T."/>
            <person name="Medema M.H."/>
            <person name="Devos D.P."/>
            <person name="Kaster A.-K."/>
            <person name="Ovreas L."/>
            <person name="Rohde M."/>
            <person name="Galperin M.Y."/>
            <person name="Jogler C."/>
        </authorList>
    </citation>
    <scope>NUCLEOTIDE SEQUENCE [LARGE SCALE GENOMIC DNA]</scope>
    <source>
        <strain evidence="1 2">CA12</strain>
    </source>
</reference>
<dbReference type="AlphaFoldDB" id="A0A517P7G4"/>
<name>A0A517P7G4_9PLAN</name>
<accession>A0A517P7G4</accession>
<dbReference type="InterPro" id="IPR036086">
    <property type="entry name" value="ParB/Sulfiredoxin_sf"/>
</dbReference>
<dbReference type="EMBL" id="CP036265">
    <property type="protein sequence ID" value="QDT15319.1"/>
    <property type="molecule type" value="Genomic_DNA"/>
</dbReference>
<sequence>MDEPRYYIENGVHRAVAAREAGAPTLPAVLYRDGRPPQLVVVRIAALHVPATKDALSRTSSRYRRVEAALPQILAGTMNAPIEVQPLGVRGQSASIPLASVRLEL</sequence>
<organism evidence="1 2">
    <name type="scientific">Alienimonas californiensis</name>
    <dbReference type="NCBI Taxonomy" id="2527989"/>
    <lineage>
        <taxon>Bacteria</taxon>
        <taxon>Pseudomonadati</taxon>
        <taxon>Planctomycetota</taxon>
        <taxon>Planctomycetia</taxon>
        <taxon>Planctomycetales</taxon>
        <taxon>Planctomycetaceae</taxon>
        <taxon>Alienimonas</taxon>
    </lineage>
</organism>
<dbReference type="Proteomes" id="UP000318741">
    <property type="component" value="Chromosome"/>
</dbReference>
<proteinExistence type="predicted"/>
<evidence type="ECO:0008006" key="3">
    <source>
        <dbReference type="Google" id="ProtNLM"/>
    </source>
</evidence>
<dbReference type="SUPFAM" id="SSF110849">
    <property type="entry name" value="ParB/Sulfiredoxin"/>
    <property type="match status" value="1"/>
</dbReference>
<protein>
    <recommendedName>
        <fullName evidence="3">ParB/Sulfiredoxin domain-containing protein</fullName>
    </recommendedName>
</protein>
<keyword evidence="2" id="KW-1185">Reference proteome</keyword>
<evidence type="ECO:0000313" key="2">
    <source>
        <dbReference type="Proteomes" id="UP000318741"/>
    </source>
</evidence>
<dbReference type="KEGG" id="acaf:CA12_14020"/>
<dbReference type="RefSeq" id="WP_145358128.1">
    <property type="nucleotide sequence ID" value="NZ_CP036265.1"/>
</dbReference>